<keyword evidence="2" id="KW-0238">DNA-binding</keyword>
<dbReference type="Proteomes" id="UP000065511">
    <property type="component" value="Chromosome"/>
</dbReference>
<proteinExistence type="predicted"/>
<evidence type="ECO:0000313" key="6">
    <source>
        <dbReference type="EMBL" id="OJG87536.1"/>
    </source>
</evidence>
<keyword evidence="7" id="KW-1185">Reference proteome</keyword>
<evidence type="ECO:0000256" key="2">
    <source>
        <dbReference type="ARBA" id="ARBA00023125"/>
    </source>
</evidence>
<dbReference type="AlphaFoldDB" id="A0A0S3KBV0"/>
<accession>A0A0S3KBV0</accession>
<dbReference type="OrthoDB" id="9801546at2"/>
<evidence type="ECO:0000313" key="7">
    <source>
        <dbReference type="Proteomes" id="UP000065511"/>
    </source>
</evidence>
<dbReference type="Gene3D" id="1.10.10.10">
    <property type="entry name" value="Winged helix-like DNA-binding domain superfamily/Winged helix DNA-binding domain"/>
    <property type="match status" value="1"/>
</dbReference>
<organism evidence="6 8">
    <name type="scientific">Enterococcus silesiacus</name>
    <dbReference type="NCBI Taxonomy" id="332949"/>
    <lineage>
        <taxon>Bacteria</taxon>
        <taxon>Bacillati</taxon>
        <taxon>Bacillota</taxon>
        <taxon>Bacilli</taxon>
        <taxon>Lactobacillales</taxon>
        <taxon>Enterococcaceae</taxon>
        <taxon>Enterococcus</taxon>
    </lineage>
</organism>
<dbReference type="SUPFAM" id="SSF46785">
    <property type="entry name" value="Winged helix' DNA-binding domain"/>
    <property type="match status" value="1"/>
</dbReference>
<dbReference type="EMBL" id="CP013614">
    <property type="protein sequence ID" value="ALS01726.1"/>
    <property type="molecule type" value="Genomic_DNA"/>
</dbReference>
<dbReference type="KEGG" id="ess:ATZ33_10180"/>
<dbReference type="InterPro" id="IPR000524">
    <property type="entry name" value="Tscrpt_reg_HTH_GntR"/>
</dbReference>
<dbReference type="Pfam" id="PF00392">
    <property type="entry name" value="GntR"/>
    <property type="match status" value="1"/>
</dbReference>
<dbReference type="RefSeq" id="WP_071878912.1">
    <property type="nucleotide sequence ID" value="NZ_JXLC01000028.1"/>
</dbReference>
<dbReference type="GO" id="GO:0003677">
    <property type="term" value="F:DNA binding"/>
    <property type="evidence" value="ECO:0007669"/>
    <property type="project" value="UniProtKB-KW"/>
</dbReference>
<dbReference type="InterPro" id="IPR036390">
    <property type="entry name" value="WH_DNA-bd_sf"/>
</dbReference>
<evidence type="ECO:0000259" key="4">
    <source>
        <dbReference type="PROSITE" id="PS50949"/>
    </source>
</evidence>
<dbReference type="CDD" id="cd07377">
    <property type="entry name" value="WHTH_GntR"/>
    <property type="match status" value="1"/>
</dbReference>
<dbReference type="GO" id="GO:0003700">
    <property type="term" value="F:DNA-binding transcription factor activity"/>
    <property type="evidence" value="ECO:0007669"/>
    <property type="project" value="InterPro"/>
</dbReference>
<feature type="domain" description="HTH gntR-type" evidence="4">
    <location>
        <begin position="11"/>
        <end position="79"/>
    </location>
</feature>
<dbReference type="PANTHER" id="PTHR38445:SF12">
    <property type="entry name" value="GNTR-FAMILY TRANSCRIPTIONAL REGULATOR"/>
    <property type="match status" value="1"/>
</dbReference>
<dbReference type="PANTHER" id="PTHR38445">
    <property type="entry name" value="HTH-TYPE TRANSCRIPTIONAL REPRESSOR YTRA"/>
    <property type="match status" value="1"/>
</dbReference>
<keyword evidence="3" id="KW-0804">Transcription</keyword>
<name>A0A0S3KBV0_9ENTE</name>
<gene>
    <name evidence="5" type="ORF">ATZ33_10180</name>
    <name evidence="6" type="ORF">RV15_GL001929</name>
</gene>
<reference evidence="5 7" key="2">
    <citation type="submission" date="2015-12" db="EMBL/GenBank/DDBJ databases">
        <authorList>
            <person name="Lauer A."/>
            <person name="Humrighouse B."/>
            <person name="Loparev V."/>
            <person name="Shewmaker P.L."/>
            <person name="Whitney A.M."/>
            <person name="McLaughlin R.W."/>
        </authorList>
    </citation>
    <scope>NUCLEOTIDE SEQUENCE [LARGE SCALE GENOMIC DNA]</scope>
    <source>
        <strain evidence="5 7">LMG 23085</strain>
    </source>
</reference>
<dbReference type="SMART" id="SM00345">
    <property type="entry name" value="HTH_GNTR"/>
    <property type="match status" value="1"/>
</dbReference>
<evidence type="ECO:0000256" key="3">
    <source>
        <dbReference type="ARBA" id="ARBA00023163"/>
    </source>
</evidence>
<evidence type="ECO:0000313" key="8">
    <source>
        <dbReference type="Proteomes" id="UP000183039"/>
    </source>
</evidence>
<dbReference type="InterPro" id="IPR036388">
    <property type="entry name" value="WH-like_DNA-bd_sf"/>
</dbReference>
<dbReference type="EMBL" id="JXLC01000028">
    <property type="protein sequence ID" value="OJG87536.1"/>
    <property type="molecule type" value="Genomic_DNA"/>
</dbReference>
<sequence length="124" mass="14242">MLLEIDAQSQTPIYQQICNQLILGIATKKLKPGEVLPSVRQMADEIGVNMMTVSKAYTLLKNDGYILTDRRNGTKVAEKQSLYPPFQERFLKELELLLAEASIHRLSENTVQEKVKQIYQKFEQ</sequence>
<dbReference type="PROSITE" id="PS50949">
    <property type="entry name" value="HTH_GNTR"/>
    <property type="match status" value="1"/>
</dbReference>
<evidence type="ECO:0000313" key="5">
    <source>
        <dbReference type="EMBL" id="ALS01726.1"/>
    </source>
</evidence>
<dbReference type="Proteomes" id="UP000183039">
    <property type="component" value="Unassembled WGS sequence"/>
</dbReference>
<reference evidence="6 8" key="1">
    <citation type="submission" date="2014-12" db="EMBL/GenBank/DDBJ databases">
        <title>Draft genome sequences of 29 type strains of Enterococci.</title>
        <authorList>
            <person name="Zhong Z."/>
            <person name="Sun Z."/>
            <person name="Liu W."/>
            <person name="Zhang W."/>
            <person name="Zhang H."/>
        </authorList>
    </citation>
    <scope>NUCLEOTIDE SEQUENCE [LARGE SCALE GENOMIC DNA]</scope>
    <source>
        <strain evidence="6 8">DSM 22801</strain>
    </source>
</reference>
<evidence type="ECO:0000256" key="1">
    <source>
        <dbReference type="ARBA" id="ARBA00023015"/>
    </source>
</evidence>
<keyword evidence="1" id="KW-0805">Transcription regulation</keyword>
<protein>
    <submittedName>
        <fullName evidence="5">GntR family transcriptional regulator</fullName>
    </submittedName>
</protein>